<evidence type="ECO:0000313" key="2">
    <source>
        <dbReference type="Proteomes" id="UP000054935"/>
    </source>
</evidence>
<dbReference type="OrthoDB" id="7856512at2"/>
<dbReference type="GO" id="GO:0016740">
    <property type="term" value="F:transferase activity"/>
    <property type="evidence" value="ECO:0007669"/>
    <property type="project" value="UniProtKB-KW"/>
</dbReference>
<dbReference type="Proteomes" id="UP000054935">
    <property type="component" value="Unassembled WGS sequence"/>
</dbReference>
<gene>
    <name evidence="1" type="ORF">TRN7648_01214</name>
</gene>
<dbReference type="InterPro" id="IPR011009">
    <property type="entry name" value="Kinase-like_dom_sf"/>
</dbReference>
<dbReference type="RefSeq" id="WP_058246738.1">
    <property type="nucleotide sequence ID" value="NZ_CYSE01000002.1"/>
</dbReference>
<accession>A0A0N7LZ84</accession>
<evidence type="ECO:0000313" key="1">
    <source>
        <dbReference type="EMBL" id="CUH76953.1"/>
    </source>
</evidence>
<dbReference type="AlphaFoldDB" id="A0A0N7LZ84"/>
<organism evidence="1 2">
    <name type="scientific">Tropicibacter naphthalenivorans</name>
    <dbReference type="NCBI Taxonomy" id="441103"/>
    <lineage>
        <taxon>Bacteria</taxon>
        <taxon>Pseudomonadati</taxon>
        <taxon>Pseudomonadota</taxon>
        <taxon>Alphaproteobacteria</taxon>
        <taxon>Rhodobacterales</taxon>
        <taxon>Roseobacteraceae</taxon>
        <taxon>Tropicibacter</taxon>
    </lineage>
</organism>
<keyword evidence="2" id="KW-1185">Reference proteome</keyword>
<protein>
    <submittedName>
        <fullName evidence="1">Aminoglycoside phosphotransferase</fullName>
    </submittedName>
</protein>
<keyword evidence="1" id="KW-0808">Transferase</keyword>
<reference evidence="1 2" key="1">
    <citation type="submission" date="2015-09" db="EMBL/GenBank/DDBJ databases">
        <authorList>
            <consortium name="Swine Surveillance"/>
        </authorList>
    </citation>
    <scope>NUCLEOTIDE SEQUENCE [LARGE SCALE GENOMIC DNA]</scope>
    <source>
        <strain evidence="1 2">CECT 7648</strain>
    </source>
</reference>
<dbReference type="STRING" id="441103.TRN7648_01214"/>
<dbReference type="SUPFAM" id="SSF56112">
    <property type="entry name" value="Protein kinase-like (PK-like)"/>
    <property type="match status" value="1"/>
</dbReference>
<proteinExistence type="predicted"/>
<dbReference type="EMBL" id="CYSE01000002">
    <property type="protein sequence ID" value="CUH76953.1"/>
    <property type="molecule type" value="Genomic_DNA"/>
</dbReference>
<name>A0A0N7LZ84_9RHOB</name>
<sequence length="302" mass="33171">MLSLAEARGRAQEALAARGVAPELTALRPDAGRAQAHLFGAALPEGRAILKVFSPAAAEREGRQAKRGREVAAALATGSYRAPAQVFHDTERQVLAMQAVDGFDLSALWAARADEELATRAGAWLRAFHGLSRREVLFDPTGQVNWLARLVEAGATGAREIVDLEGFTKAARLVQAQAVSVQGRLSVRAVTHRDMTLSNLLMDQAGAIWGIDFENRREDEPLRDVYTLALDLMTVGPHDGRKAVLALVEGYSEPHIEPPVRVFLQRCFSLWVWANTPEAPSARQLRRLEVAEQWLRARHPVI</sequence>